<dbReference type="Proteomes" id="UP000050761">
    <property type="component" value="Unassembled WGS sequence"/>
</dbReference>
<reference evidence="2 3" key="1">
    <citation type="submission" date="2018-11" db="EMBL/GenBank/DDBJ databases">
        <authorList>
            <consortium name="Pathogen Informatics"/>
        </authorList>
    </citation>
    <scope>NUCLEOTIDE SEQUENCE [LARGE SCALE GENOMIC DNA]</scope>
</reference>
<reference evidence="4" key="2">
    <citation type="submission" date="2019-09" db="UniProtKB">
        <authorList>
            <consortium name="WormBaseParasite"/>
        </authorList>
    </citation>
    <scope>IDENTIFICATION</scope>
</reference>
<evidence type="ECO:0000313" key="2">
    <source>
        <dbReference type="EMBL" id="VDO60911.1"/>
    </source>
</evidence>
<keyword evidence="1" id="KW-0732">Signal</keyword>
<accession>A0A183FDK7</accession>
<accession>A0A3P7WII1</accession>
<dbReference type="EMBL" id="UZAH01025302">
    <property type="protein sequence ID" value="VDO60911.1"/>
    <property type="molecule type" value="Genomic_DNA"/>
</dbReference>
<dbReference type="WBParaSite" id="HPBE_0000433701-mRNA-1">
    <property type="protein sequence ID" value="HPBE_0000433701-mRNA-1"/>
    <property type="gene ID" value="HPBE_0000433701"/>
</dbReference>
<evidence type="ECO:0000313" key="3">
    <source>
        <dbReference type="Proteomes" id="UP000050761"/>
    </source>
</evidence>
<proteinExistence type="predicted"/>
<sequence>MGRAALAVWLYWLPEAWRAPSTLAVLPIVQPAVVSNEERQGSTRGVPEMVVEAGANVLSPRAAPALPLDVPTKV</sequence>
<evidence type="ECO:0000256" key="1">
    <source>
        <dbReference type="SAM" id="SignalP"/>
    </source>
</evidence>
<dbReference type="AlphaFoldDB" id="A0A183FDK7"/>
<organism evidence="3 4">
    <name type="scientific">Heligmosomoides polygyrus</name>
    <name type="common">Parasitic roundworm</name>
    <dbReference type="NCBI Taxonomy" id="6339"/>
    <lineage>
        <taxon>Eukaryota</taxon>
        <taxon>Metazoa</taxon>
        <taxon>Ecdysozoa</taxon>
        <taxon>Nematoda</taxon>
        <taxon>Chromadorea</taxon>
        <taxon>Rhabditida</taxon>
        <taxon>Rhabditina</taxon>
        <taxon>Rhabditomorpha</taxon>
        <taxon>Strongyloidea</taxon>
        <taxon>Heligmosomidae</taxon>
        <taxon>Heligmosomoides</taxon>
    </lineage>
</organism>
<feature type="chain" id="PRO_5044551350" evidence="1">
    <location>
        <begin position="25"/>
        <end position="74"/>
    </location>
</feature>
<name>A0A183FDK7_HELPZ</name>
<keyword evidence="3" id="KW-1185">Reference proteome</keyword>
<gene>
    <name evidence="2" type="ORF">HPBE_LOCUS4338</name>
</gene>
<feature type="signal peptide" evidence="1">
    <location>
        <begin position="1"/>
        <end position="24"/>
    </location>
</feature>
<evidence type="ECO:0000313" key="4">
    <source>
        <dbReference type="WBParaSite" id="HPBE_0000433701-mRNA-1"/>
    </source>
</evidence>
<protein>
    <submittedName>
        <fullName evidence="4">Secreted protein</fullName>
    </submittedName>
</protein>